<dbReference type="EnsemblPlants" id="ONIVA12G17560.1">
    <property type="protein sequence ID" value="ONIVA12G17560.1"/>
    <property type="gene ID" value="ONIVA12G17560"/>
</dbReference>
<dbReference type="Proteomes" id="UP000006591">
    <property type="component" value="Chromosome 12"/>
</dbReference>
<organism evidence="2">
    <name type="scientific">Oryza nivara</name>
    <name type="common">Indian wild rice</name>
    <name type="synonym">Oryza sativa f. spontanea</name>
    <dbReference type="NCBI Taxonomy" id="4536"/>
    <lineage>
        <taxon>Eukaryota</taxon>
        <taxon>Viridiplantae</taxon>
        <taxon>Streptophyta</taxon>
        <taxon>Embryophyta</taxon>
        <taxon>Tracheophyta</taxon>
        <taxon>Spermatophyta</taxon>
        <taxon>Magnoliopsida</taxon>
        <taxon>Liliopsida</taxon>
        <taxon>Poales</taxon>
        <taxon>Poaceae</taxon>
        <taxon>BOP clade</taxon>
        <taxon>Oryzoideae</taxon>
        <taxon>Oryzeae</taxon>
        <taxon>Oryzinae</taxon>
        <taxon>Oryza</taxon>
    </lineage>
</organism>
<feature type="compositionally biased region" description="Basic residues" evidence="1">
    <location>
        <begin position="172"/>
        <end position="191"/>
    </location>
</feature>
<reference evidence="2" key="1">
    <citation type="submission" date="2015-04" db="UniProtKB">
        <authorList>
            <consortium name="EnsemblPlants"/>
        </authorList>
    </citation>
    <scope>IDENTIFICATION</scope>
    <source>
        <strain evidence="2">SL10</strain>
    </source>
</reference>
<keyword evidence="3" id="KW-1185">Reference proteome</keyword>
<protein>
    <submittedName>
        <fullName evidence="2">Uncharacterized protein</fullName>
    </submittedName>
</protein>
<feature type="region of interest" description="Disordered" evidence="1">
    <location>
        <begin position="172"/>
        <end position="299"/>
    </location>
</feature>
<accession>A0A0E0JCC7</accession>
<reference evidence="2" key="2">
    <citation type="submission" date="2018-04" db="EMBL/GenBank/DDBJ databases">
        <title>OnivRS2 (Oryza nivara Reference Sequence Version 2).</title>
        <authorList>
            <person name="Zhang J."/>
            <person name="Kudrna D."/>
            <person name="Lee S."/>
            <person name="Talag J."/>
            <person name="Rajasekar S."/>
            <person name="Welchert J."/>
            <person name="Hsing Y.-I."/>
            <person name="Wing R.A."/>
        </authorList>
    </citation>
    <scope>NUCLEOTIDE SEQUENCE [LARGE SCALE GENOMIC DNA]</scope>
    <source>
        <strain evidence="2">SL10</strain>
    </source>
</reference>
<dbReference type="AlphaFoldDB" id="A0A0E0JCC7"/>
<feature type="compositionally biased region" description="Basic residues" evidence="1">
    <location>
        <begin position="97"/>
        <end position="120"/>
    </location>
</feature>
<feature type="region of interest" description="Disordered" evidence="1">
    <location>
        <begin position="53"/>
        <end position="131"/>
    </location>
</feature>
<dbReference type="HOGENOM" id="CLU_931837_0_0_1"/>
<evidence type="ECO:0000313" key="3">
    <source>
        <dbReference type="Proteomes" id="UP000006591"/>
    </source>
</evidence>
<sequence>MCVSCLIMHICVCDGPIDRHATIRVAACRRRGSQPCRVAGGDVLEDRAPDLADARRHSRPHQPSELSGLSFEGGHGGQRVLPREGPLPGLQDDAPLHPRHRRRRAAPSRPRRVRPVRLRKAPGDPLPALHPGRLADRRRHVVHARRVRGRAARRRDVQAQALLRHVARVHGGVRRVQPRHPRRPRRVHGGRQGRAGAEAGVQGGGREARGGARRRHGGMPRDAVRVRRVRVARAQGRGVHGDAGRRRRDRGAGGGRVPRGRGRARRGGGGIQEARRGARERGHLPLPASGRHDLGAQLN</sequence>
<feature type="compositionally biased region" description="Basic and acidic residues" evidence="1">
    <location>
        <begin position="290"/>
        <end position="299"/>
    </location>
</feature>
<name>A0A0E0JCC7_ORYNI</name>
<evidence type="ECO:0000256" key="1">
    <source>
        <dbReference type="SAM" id="MobiDB-lite"/>
    </source>
</evidence>
<proteinExistence type="predicted"/>
<dbReference type="Gramene" id="ONIVA12G17560.1">
    <property type="protein sequence ID" value="ONIVA12G17560.1"/>
    <property type="gene ID" value="ONIVA12G17560"/>
</dbReference>
<feature type="compositionally biased region" description="Basic and acidic residues" evidence="1">
    <location>
        <begin position="273"/>
        <end position="283"/>
    </location>
</feature>
<evidence type="ECO:0000313" key="2">
    <source>
        <dbReference type="EnsemblPlants" id="ONIVA12G17560.1"/>
    </source>
</evidence>